<dbReference type="InterPro" id="IPR027417">
    <property type="entry name" value="P-loop_NTPase"/>
</dbReference>
<dbReference type="InterPro" id="IPR010285">
    <property type="entry name" value="DNA_helicase_pif1-like_DEAD"/>
</dbReference>
<keyword evidence="1" id="KW-0378">Hydrolase</keyword>
<dbReference type="SUPFAM" id="SSF52540">
    <property type="entry name" value="P-loop containing nucleoside triphosphate hydrolases"/>
    <property type="match status" value="2"/>
</dbReference>
<dbReference type="Pfam" id="PF05970">
    <property type="entry name" value="PIF1"/>
    <property type="match status" value="1"/>
</dbReference>
<evidence type="ECO:0000259" key="3">
    <source>
        <dbReference type="Pfam" id="PF21530"/>
    </source>
</evidence>
<proteinExistence type="inferred from homology"/>
<dbReference type="GO" id="GO:0006281">
    <property type="term" value="P:DNA repair"/>
    <property type="evidence" value="ECO:0007669"/>
    <property type="project" value="UniProtKB-KW"/>
</dbReference>
<protein>
    <recommendedName>
        <fullName evidence="1">ATP-dependent DNA helicase</fullName>
        <ecNumber evidence="1">5.6.2.3</ecNumber>
    </recommendedName>
</protein>
<dbReference type="CDD" id="cd18809">
    <property type="entry name" value="SF1_C_RecD"/>
    <property type="match status" value="1"/>
</dbReference>
<dbReference type="GO" id="GO:0016787">
    <property type="term" value="F:hydrolase activity"/>
    <property type="evidence" value="ECO:0007669"/>
    <property type="project" value="UniProtKB-KW"/>
</dbReference>
<dbReference type="PANTHER" id="PTHR10492">
    <property type="match status" value="1"/>
</dbReference>
<dbReference type="PANTHER" id="PTHR10492:SF94">
    <property type="entry name" value="ATP-DEPENDENT DNA HELICASE"/>
    <property type="match status" value="1"/>
</dbReference>
<gene>
    <name evidence="4" type="ORF">LSALG_LOCUS6395</name>
</gene>
<comment type="catalytic activity">
    <reaction evidence="1">
        <text>ATP + H2O = ADP + phosphate + H(+)</text>
        <dbReference type="Rhea" id="RHEA:13065"/>
        <dbReference type="ChEBI" id="CHEBI:15377"/>
        <dbReference type="ChEBI" id="CHEBI:15378"/>
        <dbReference type="ChEBI" id="CHEBI:30616"/>
        <dbReference type="ChEBI" id="CHEBI:43474"/>
        <dbReference type="ChEBI" id="CHEBI:456216"/>
        <dbReference type="EC" id="5.6.2.3"/>
    </reaction>
</comment>
<dbReference type="EC" id="5.6.2.3" evidence="1"/>
<dbReference type="InterPro" id="IPR049163">
    <property type="entry name" value="Pif1-like_2B_dom"/>
</dbReference>
<organism evidence="4 5">
    <name type="scientific">Lactuca saligna</name>
    <name type="common">Willowleaf lettuce</name>
    <dbReference type="NCBI Taxonomy" id="75948"/>
    <lineage>
        <taxon>Eukaryota</taxon>
        <taxon>Viridiplantae</taxon>
        <taxon>Streptophyta</taxon>
        <taxon>Embryophyta</taxon>
        <taxon>Tracheophyta</taxon>
        <taxon>Spermatophyta</taxon>
        <taxon>Magnoliopsida</taxon>
        <taxon>eudicotyledons</taxon>
        <taxon>Gunneridae</taxon>
        <taxon>Pentapetalae</taxon>
        <taxon>asterids</taxon>
        <taxon>campanulids</taxon>
        <taxon>Asterales</taxon>
        <taxon>Asteraceae</taxon>
        <taxon>Cichorioideae</taxon>
        <taxon>Cichorieae</taxon>
        <taxon>Lactucinae</taxon>
        <taxon>Lactuca</taxon>
    </lineage>
</organism>
<feature type="domain" description="DNA helicase Pif1-like 2B" evidence="3">
    <location>
        <begin position="328"/>
        <end position="355"/>
    </location>
</feature>
<dbReference type="AlphaFoldDB" id="A0AA35UVM0"/>
<keyword evidence="1" id="KW-0547">Nucleotide-binding</keyword>
<evidence type="ECO:0000256" key="1">
    <source>
        <dbReference type="RuleBase" id="RU363044"/>
    </source>
</evidence>
<feature type="domain" description="DNA helicase Pif1-like DEAD-box helicase" evidence="2">
    <location>
        <begin position="190"/>
        <end position="262"/>
    </location>
</feature>
<keyword evidence="1" id="KW-0233">DNA recombination</keyword>
<evidence type="ECO:0000259" key="2">
    <source>
        <dbReference type="Pfam" id="PF05970"/>
    </source>
</evidence>
<name>A0AA35UVM0_LACSI</name>
<dbReference type="Pfam" id="PF21530">
    <property type="entry name" value="Pif1_2B_dom"/>
    <property type="match status" value="1"/>
</dbReference>
<evidence type="ECO:0000313" key="5">
    <source>
        <dbReference type="Proteomes" id="UP001177003"/>
    </source>
</evidence>
<comment type="similarity">
    <text evidence="1">Belongs to the helicase family.</text>
</comment>
<sequence>MSLHLHLPNQQLVRFSDNDSMIDIVDREKDKSSMLTAFFNMNKMDEIVRQYLYKEFPRYFTWSSTKRCWKQRKKGAMRGRSVSANPTEGERYYLQTDDNLSQCLTEASLYQFLGAVRRLFATVLIYCEPGDVRKLWDDHYNSLSEDYMRQCESVERVQTMVLMDISIILQSMAEYSIVVDDEHLRAKDSLNTDQKNAYDEIMTHVNQNRPGVFFIDGPGGTGKTFLYKALLAEVRSHGHIALATASSGAAANNMPMGRTSHLAKITQCAKSISKASSRGGGSNDARHYKGEPPFWWKHNDLGRFCGEERIYYSFDEAEDDKNNVYPMEFLNSIDVSGLPPHYLRLKTGCPIILIRLCPSDDDMFPFKLKRKQFPIQLSFAMTINKAQGQTIPNVDVYLPESVFSHGQLYVALSRGISRENTKVLVKPISGERNLHIKYGVSRSFA</sequence>
<dbReference type="FunFam" id="3.40.50.300:FF:002884">
    <property type="entry name" value="ATP-dependent DNA helicase"/>
    <property type="match status" value="1"/>
</dbReference>
<dbReference type="GO" id="GO:0006310">
    <property type="term" value="P:DNA recombination"/>
    <property type="evidence" value="ECO:0007669"/>
    <property type="project" value="UniProtKB-KW"/>
</dbReference>
<dbReference type="GO" id="GO:0000723">
    <property type="term" value="P:telomere maintenance"/>
    <property type="evidence" value="ECO:0007669"/>
    <property type="project" value="InterPro"/>
</dbReference>
<comment type="cofactor">
    <cofactor evidence="1">
        <name>Mg(2+)</name>
        <dbReference type="ChEBI" id="CHEBI:18420"/>
    </cofactor>
</comment>
<keyword evidence="1" id="KW-0067">ATP-binding</keyword>
<dbReference type="EMBL" id="OX465086">
    <property type="protein sequence ID" value="CAI9265811.1"/>
    <property type="molecule type" value="Genomic_DNA"/>
</dbReference>
<dbReference type="Proteomes" id="UP001177003">
    <property type="component" value="Chromosome 0"/>
</dbReference>
<dbReference type="GO" id="GO:0043139">
    <property type="term" value="F:5'-3' DNA helicase activity"/>
    <property type="evidence" value="ECO:0007669"/>
    <property type="project" value="UniProtKB-EC"/>
</dbReference>
<dbReference type="Gene3D" id="3.40.50.300">
    <property type="entry name" value="P-loop containing nucleotide triphosphate hydrolases"/>
    <property type="match status" value="1"/>
</dbReference>
<accession>A0AA35UVM0</accession>
<keyword evidence="1" id="KW-0227">DNA damage</keyword>
<keyword evidence="1" id="KW-0347">Helicase</keyword>
<keyword evidence="1" id="KW-0234">DNA repair</keyword>
<evidence type="ECO:0000313" key="4">
    <source>
        <dbReference type="EMBL" id="CAI9265811.1"/>
    </source>
</evidence>
<reference evidence="4" key="1">
    <citation type="submission" date="2023-04" db="EMBL/GenBank/DDBJ databases">
        <authorList>
            <person name="Vijverberg K."/>
            <person name="Xiong W."/>
            <person name="Schranz E."/>
        </authorList>
    </citation>
    <scope>NUCLEOTIDE SEQUENCE</scope>
</reference>
<dbReference type="GO" id="GO:0005524">
    <property type="term" value="F:ATP binding"/>
    <property type="evidence" value="ECO:0007669"/>
    <property type="project" value="UniProtKB-KW"/>
</dbReference>
<keyword evidence="5" id="KW-1185">Reference proteome</keyword>